<dbReference type="Proteomes" id="UP000003340">
    <property type="component" value="Unassembled WGS sequence"/>
</dbReference>
<comment type="caution">
    <text evidence="1">The sequence shown here is derived from an EMBL/GenBank/DDBJ whole genome shotgun (WGS) entry which is preliminary data.</text>
</comment>
<dbReference type="HOGENOM" id="CLU_3006126_0_0_9"/>
<organism evidence="1 2">
    <name type="scientific">[Clostridium] methylpentosum DSM 5476</name>
    <dbReference type="NCBI Taxonomy" id="537013"/>
    <lineage>
        <taxon>Bacteria</taxon>
        <taxon>Bacillati</taxon>
        <taxon>Bacillota</taxon>
        <taxon>Clostridia</taxon>
        <taxon>Eubacteriales</taxon>
        <taxon>Oscillospiraceae</taxon>
        <taxon>Oscillospiraceae incertae sedis</taxon>
    </lineage>
</organism>
<keyword evidence="2" id="KW-1185">Reference proteome</keyword>
<evidence type="ECO:0000313" key="1">
    <source>
        <dbReference type="EMBL" id="EEG31909.1"/>
    </source>
</evidence>
<dbReference type="EMBL" id="ACEC01000020">
    <property type="protein sequence ID" value="EEG31909.1"/>
    <property type="molecule type" value="Genomic_DNA"/>
</dbReference>
<protein>
    <submittedName>
        <fullName evidence="1">Uncharacterized protein</fullName>
    </submittedName>
</protein>
<reference evidence="1 2" key="2">
    <citation type="submission" date="2009-02" db="EMBL/GenBank/DDBJ databases">
        <title>Draft genome sequence of Clostridium methylpentosum (DSM 5476).</title>
        <authorList>
            <person name="Sudarsanam P."/>
            <person name="Ley R."/>
            <person name="Guruge J."/>
            <person name="Turnbaugh P.J."/>
            <person name="Mahowald M."/>
            <person name="Liep D."/>
            <person name="Gordon J."/>
        </authorList>
    </citation>
    <scope>NUCLEOTIDE SEQUENCE [LARGE SCALE GENOMIC DNA]</scope>
    <source>
        <strain evidence="1 2">DSM 5476</strain>
    </source>
</reference>
<reference evidence="1 2" key="1">
    <citation type="submission" date="2009-01" db="EMBL/GenBank/DDBJ databases">
        <authorList>
            <person name="Fulton L."/>
            <person name="Clifton S."/>
            <person name="Fulton B."/>
            <person name="Xu J."/>
            <person name="Minx P."/>
            <person name="Pepin K.H."/>
            <person name="Johnson M."/>
            <person name="Bhonagiri V."/>
            <person name="Nash W.E."/>
            <person name="Mardis E.R."/>
            <person name="Wilson R.K."/>
        </authorList>
    </citation>
    <scope>NUCLEOTIDE SEQUENCE [LARGE SCALE GENOMIC DNA]</scope>
    <source>
        <strain evidence="1 2">DSM 5476</strain>
    </source>
</reference>
<sequence length="56" mass="6821">MIWDILHREIRQRWFLRIGFVGVEWRCFLSSTYGMADASLLEPFYRSSVEFLFRTS</sequence>
<gene>
    <name evidence="1" type="ORF">CLOSTMETH_00498</name>
</gene>
<proteinExistence type="predicted"/>
<dbReference type="AlphaFoldDB" id="C0E9J9"/>
<dbReference type="STRING" id="537013.CLOSTMETH_00498"/>
<name>C0E9J9_9FIRM</name>
<accession>C0E9J9</accession>
<evidence type="ECO:0000313" key="2">
    <source>
        <dbReference type="Proteomes" id="UP000003340"/>
    </source>
</evidence>